<dbReference type="GO" id="GO:0043130">
    <property type="term" value="F:ubiquitin binding"/>
    <property type="evidence" value="ECO:0007669"/>
    <property type="project" value="InterPro"/>
</dbReference>
<feature type="region of interest" description="Disordered" evidence="1">
    <location>
        <begin position="529"/>
        <end position="554"/>
    </location>
</feature>
<name>A0A6F9D680_9ASCI</name>
<protein>
    <submittedName>
        <fullName evidence="3">Activating signal cointegrator 1 complex subunit 2-like</fullName>
    </submittedName>
</protein>
<feature type="compositionally biased region" description="Polar residues" evidence="1">
    <location>
        <begin position="341"/>
        <end position="354"/>
    </location>
</feature>
<feature type="compositionally biased region" description="Basic and acidic residues" evidence="1">
    <location>
        <begin position="610"/>
        <end position="629"/>
    </location>
</feature>
<feature type="region of interest" description="Disordered" evidence="1">
    <location>
        <begin position="341"/>
        <end position="375"/>
    </location>
</feature>
<dbReference type="PANTHER" id="PTHR21494:SF0">
    <property type="entry name" value="ACTIVATING SIGNAL COINTEGRATOR 1 COMPLEX SUBUNIT 2"/>
    <property type="match status" value="1"/>
</dbReference>
<feature type="compositionally biased region" description="Basic and acidic residues" evidence="1">
    <location>
        <begin position="652"/>
        <end position="664"/>
    </location>
</feature>
<dbReference type="InterPro" id="IPR003892">
    <property type="entry name" value="CUE"/>
</dbReference>
<feature type="compositionally biased region" description="Polar residues" evidence="1">
    <location>
        <begin position="597"/>
        <end position="606"/>
    </location>
</feature>
<dbReference type="EMBL" id="LR783102">
    <property type="protein sequence ID" value="CAB3223416.1"/>
    <property type="molecule type" value="mRNA"/>
</dbReference>
<proteinExistence type="evidence at transcript level"/>
<dbReference type="InterPro" id="IPR041800">
    <property type="entry name" value="ASCC2_CUE"/>
</dbReference>
<reference evidence="3" key="1">
    <citation type="submission" date="2020-04" db="EMBL/GenBank/DDBJ databases">
        <authorList>
            <person name="Neveu A P."/>
        </authorList>
    </citation>
    <scope>NUCLEOTIDE SEQUENCE</scope>
    <source>
        <tissue evidence="3">Whole embryo</tissue>
    </source>
</reference>
<evidence type="ECO:0000313" key="3">
    <source>
        <dbReference type="EMBL" id="CAB3223416.1"/>
    </source>
</evidence>
<dbReference type="PANTHER" id="PTHR21494">
    <property type="entry name" value="ACTIVATING SIGNAL COINTEGRATOR 1 COMPLEX SUBUNIT 2 ASC-1 COMPLEX SUBUNIT P100"/>
    <property type="match status" value="1"/>
</dbReference>
<sequence length="692" mass="79389">MLDHPKFWCQVVNDESVHALLNSYLRKAPRYKQCDLPANIKRKHDLVHRLVFLVFQRMSTTRESKSEFISKEYFGQLIYDNFLFDIPRLMDISALYGNQHSIKLVRKVVSSVFECQQSYVSDLQQAAKTVVEILTQTENKCLKEGDGANTPASLASGRPTSHLEEMDDADFSDLVLFLSDITHTLQAFLVDVYPKCSIVFFEAGLVNKLDTIFCETLKALKSALHERKSCIPFPTYQELNTHLKLTHKSILKIVHHLINTCLLNPILKATKEDKDAQTAMAERYFENLTLLLSHRPLISELQQNFNLIKDVEAVLQTCHDIEAAQPEFILQTLKDIFTSSSKNQRANAPVQNGPSMKKLVPQKKNPSTKTPHVEENTDEDMKMMMLVSSVQDLFHDLGATFIKACLKRFDMNPEKVIQMILDDNLPPDIQKINRTEEQATSEPPKTEIVDQPSDTEEQPGPSGINDVITERKNIYDNDQFDVMTANAGKSVDKGKIHRGKKDKSDIEHWGAENEFERLRELYSKYDLVKEGDSDEEDFSLPVRESAVYEDEYDDTYDDVKVSANDLDNADDLLARRLKAQQMIRQEESDSDDERPNQVETSRQNFIENPEVVRARKEAARQRRQEDFQRKAARKKGKPGEKNQSQHPPTEGAQKETRKKNEERDRRRKEANKSSRSNHNRKSLATRKAASGM</sequence>
<dbReference type="Gene3D" id="1.10.8.10">
    <property type="entry name" value="DNA helicase RuvA subunit, C-terminal domain"/>
    <property type="match status" value="1"/>
</dbReference>
<accession>A0A6F9D680</accession>
<organism evidence="3">
    <name type="scientific">Phallusia mammillata</name>
    <dbReference type="NCBI Taxonomy" id="59560"/>
    <lineage>
        <taxon>Eukaryota</taxon>
        <taxon>Metazoa</taxon>
        <taxon>Chordata</taxon>
        <taxon>Tunicata</taxon>
        <taxon>Ascidiacea</taxon>
        <taxon>Phlebobranchia</taxon>
        <taxon>Ascidiidae</taxon>
        <taxon>Phallusia</taxon>
    </lineage>
</organism>
<dbReference type="AlphaFoldDB" id="A0A6F9D680"/>
<gene>
    <name evidence="3" type="primary">Ascc2</name>
</gene>
<dbReference type="CDD" id="cd14364">
    <property type="entry name" value="CUE_ASCC2"/>
    <property type="match status" value="1"/>
</dbReference>
<dbReference type="PROSITE" id="PS51140">
    <property type="entry name" value="CUE"/>
    <property type="match status" value="1"/>
</dbReference>
<feature type="compositionally biased region" description="Basic residues" evidence="1">
    <location>
        <begin position="665"/>
        <end position="684"/>
    </location>
</feature>
<dbReference type="InterPro" id="IPR009060">
    <property type="entry name" value="UBA-like_sf"/>
</dbReference>
<evidence type="ECO:0000256" key="1">
    <source>
        <dbReference type="SAM" id="MobiDB-lite"/>
    </source>
</evidence>
<dbReference type="InterPro" id="IPR052586">
    <property type="entry name" value="ASCC2"/>
</dbReference>
<feature type="region of interest" description="Disordered" evidence="1">
    <location>
        <begin position="434"/>
        <end position="466"/>
    </location>
</feature>
<evidence type="ECO:0000259" key="2">
    <source>
        <dbReference type="PROSITE" id="PS51140"/>
    </source>
</evidence>
<feature type="domain" description="CUE" evidence="2">
    <location>
        <begin position="382"/>
        <end position="425"/>
    </location>
</feature>
<dbReference type="SUPFAM" id="SSF46934">
    <property type="entry name" value="UBA-like"/>
    <property type="match status" value="1"/>
</dbReference>
<dbReference type="GO" id="GO:0006355">
    <property type="term" value="P:regulation of DNA-templated transcription"/>
    <property type="evidence" value="ECO:0007669"/>
    <property type="project" value="TreeGrafter"/>
</dbReference>
<feature type="region of interest" description="Disordered" evidence="1">
    <location>
        <begin position="580"/>
        <end position="692"/>
    </location>
</feature>